<dbReference type="AlphaFoldDB" id="A0A7R8WL47"/>
<reference evidence="1" key="1">
    <citation type="submission" date="2020-11" db="EMBL/GenBank/DDBJ databases">
        <authorList>
            <person name="Tran Van P."/>
        </authorList>
    </citation>
    <scope>NUCLEOTIDE SEQUENCE</scope>
</reference>
<name>A0A7R8WL47_9CRUS</name>
<gene>
    <name evidence="1" type="ORF">CTOB1V02_LOCUS11592</name>
</gene>
<dbReference type="InterPro" id="IPR016186">
    <property type="entry name" value="C-type_lectin-like/link_sf"/>
</dbReference>
<accession>A0A7R8WL47</accession>
<feature type="non-terminal residue" evidence="1">
    <location>
        <position position="99"/>
    </location>
</feature>
<organism evidence="1">
    <name type="scientific">Cyprideis torosa</name>
    <dbReference type="NCBI Taxonomy" id="163714"/>
    <lineage>
        <taxon>Eukaryota</taxon>
        <taxon>Metazoa</taxon>
        <taxon>Ecdysozoa</taxon>
        <taxon>Arthropoda</taxon>
        <taxon>Crustacea</taxon>
        <taxon>Oligostraca</taxon>
        <taxon>Ostracoda</taxon>
        <taxon>Podocopa</taxon>
        <taxon>Podocopida</taxon>
        <taxon>Cytherocopina</taxon>
        <taxon>Cytheroidea</taxon>
        <taxon>Cytherideidae</taxon>
        <taxon>Cyprideis</taxon>
    </lineage>
</organism>
<dbReference type="Gene3D" id="3.10.100.10">
    <property type="entry name" value="Mannose-Binding Protein A, subunit A"/>
    <property type="match status" value="1"/>
</dbReference>
<proteinExistence type="predicted"/>
<dbReference type="SUPFAM" id="SSF56436">
    <property type="entry name" value="C-type lectin-like"/>
    <property type="match status" value="1"/>
</dbReference>
<sequence>NGTQEGCRYPFTNIEDRYCYYFSGTNRLQRVHAQSYCKTLHPYGRLVEIETGEELVSLTLYLDDQDEQRKCGTWGAHRWENREKRYISHFVCEWDGSII</sequence>
<protein>
    <submittedName>
        <fullName evidence="1">Uncharacterized protein</fullName>
    </submittedName>
</protein>
<feature type="non-terminal residue" evidence="1">
    <location>
        <position position="1"/>
    </location>
</feature>
<dbReference type="EMBL" id="OB666924">
    <property type="protein sequence ID" value="CAD7233773.1"/>
    <property type="molecule type" value="Genomic_DNA"/>
</dbReference>
<evidence type="ECO:0000313" key="1">
    <source>
        <dbReference type="EMBL" id="CAD7233773.1"/>
    </source>
</evidence>
<dbReference type="InterPro" id="IPR016187">
    <property type="entry name" value="CTDL_fold"/>
</dbReference>